<keyword evidence="4" id="KW-1185">Reference proteome</keyword>
<reference evidence="3 4" key="1">
    <citation type="journal article" date="2019" name="Commun. Biol.">
        <title>The bagworm genome reveals a unique fibroin gene that provides high tensile strength.</title>
        <authorList>
            <person name="Kono N."/>
            <person name="Nakamura H."/>
            <person name="Ohtoshi R."/>
            <person name="Tomita M."/>
            <person name="Numata K."/>
            <person name="Arakawa K."/>
        </authorList>
    </citation>
    <scope>NUCLEOTIDE SEQUENCE [LARGE SCALE GENOMIC DNA]</scope>
</reference>
<protein>
    <submittedName>
        <fullName evidence="3">Uncharacterized protein</fullName>
    </submittedName>
</protein>
<sequence>MTHCRVPPEPSVRARARNNREARSAKASAWRKVRGRAADEKRHVRLSAATLTAPRANSVVVFMVIAPVAGLAFYGRPKPSAVFHKDLSKFVLALNDAD</sequence>
<dbReference type="EMBL" id="BGZK01000208">
    <property type="protein sequence ID" value="GBP28502.1"/>
    <property type="molecule type" value="Genomic_DNA"/>
</dbReference>
<name>A0A4C1UR97_EUMVA</name>
<keyword evidence="2" id="KW-1133">Transmembrane helix</keyword>
<evidence type="ECO:0000313" key="4">
    <source>
        <dbReference type="Proteomes" id="UP000299102"/>
    </source>
</evidence>
<dbReference type="Proteomes" id="UP000299102">
    <property type="component" value="Unassembled WGS sequence"/>
</dbReference>
<feature type="transmembrane region" description="Helical" evidence="2">
    <location>
        <begin position="56"/>
        <end position="75"/>
    </location>
</feature>
<accession>A0A4C1UR97</accession>
<evidence type="ECO:0000256" key="2">
    <source>
        <dbReference type="SAM" id="Phobius"/>
    </source>
</evidence>
<keyword evidence="2" id="KW-0812">Transmembrane</keyword>
<keyword evidence="2" id="KW-0472">Membrane</keyword>
<proteinExistence type="predicted"/>
<feature type="region of interest" description="Disordered" evidence="1">
    <location>
        <begin position="1"/>
        <end position="34"/>
    </location>
</feature>
<evidence type="ECO:0000313" key="3">
    <source>
        <dbReference type="EMBL" id="GBP28502.1"/>
    </source>
</evidence>
<comment type="caution">
    <text evidence="3">The sequence shown here is derived from an EMBL/GenBank/DDBJ whole genome shotgun (WGS) entry which is preliminary data.</text>
</comment>
<organism evidence="3 4">
    <name type="scientific">Eumeta variegata</name>
    <name type="common">Bagworm moth</name>
    <name type="synonym">Eumeta japonica</name>
    <dbReference type="NCBI Taxonomy" id="151549"/>
    <lineage>
        <taxon>Eukaryota</taxon>
        <taxon>Metazoa</taxon>
        <taxon>Ecdysozoa</taxon>
        <taxon>Arthropoda</taxon>
        <taxon>Hexapoda</taxon>
        <taxon>Insecta</taxon>
        <taxon>Pterygota</taxon>
        <taxon>Neoptera</taxon>
        <taxon>Endopterygota</taxon>
        <taxon>Lepidoptera</taxon>
        <taxon>Glossata</taxon>
        <taxon>Ditrysia</taxon>
        <taxon>Tineoidea</taxon>
        <taxon>Psychidae</taxon>
        <taxon>Oiketicinae</taxon>
        <taxon>Eumeta</taxon>
    </lineage>
</organism>
<evidence type="ECO:0000256" key="1">
    <source>
        <dbReference type="SAM" id="MobiDB-lite"/>
    </source>
</evidence>
<dbReference type="AlphaFoldDB" id="A0A4C1UR97"/>
<gene>
    <name evidence="3" type="ORF">EVAR_22965_1</name>
</gene>